<evidence type="ECO:0000313" key="1">
    <source>
        <dbReference type="EMBL" id="MBD2296696.1"/>
    </source>
</evidence>
<reference evidence="2" key="1">
    <citation type="journal article" date="2020" name="ISME J.">
        <title>Comparative genomics reveals insights into cyanobacterial evolution and habitat adaptation.</title>
        <authorList>
            <person name="Chen M.Y."/>
            <person name="Teng W.K."/>
            <person name="Zhao L."/>
            <person name="Hu C.X."/>
            <person name="Zhou Y.K."/>
            <person name="Han B.P."/>
            <person name="Song L.R."/>
            <person name="Shu W.S."/>
        </authorList>
    </citation>
    <scope>NUCLEOTIDE SEQUENCE [LARGE SCALE GENOMIC DNA]</scope>
    <source>
        <strain evidence="2">FACHB-251</strain>
    </source>
</reference>
<name>A0A926WNI2_9NOST</name>
<dbReference type="AlphaFoldDB" id="A0A926WNI2"/>
<comment type="caution">
    <text evidence="1">The sequence shown here is derived from an EMBL/GenBank/DDBJ whole genome shotgun (WGS) entry which is preliminary data.</text>
</comment>
<dbReference type="InterPro" id="IPR032568">
    <property type="entry name" value="DUF4926"/>
</dbReference>
<accession>A0A926WNI2</accession>
<evidence type="ECO:0000313" key="2">
    <source>
        <dbReference type="Proteomes" id="UP000662185"/>
    </source>
</evidence>
<keyword evidence="2" id="KW-1185">Reference proteome</keyword>
<dbReference type="Pfam" id="PF16277">
    <property type="entry name" value="DUF4926"/>
    <property type="match status" value="1"/>
</dbReference>
<organism evidence="1 2">
    <name type="scientific">Anabaena sphaerica FACHB-251</name>
    <dbReference type="NCBI Taxonomy" id="2692883"/>
    <lineage>
        <taxon>Bacteria</taxon>
        <taxon>Bacillati</taxon>
        <taxon>Cyanobacteriota</taxon>
        <taxon>Cyanophyceae</taxon>
        <taxon>Nostocales</taxon>
        <taxon>Nostocaceae</taxon>
        <taxon>Anabaena</taxon>
    </lineage>
</organism>
<dbReference type="Proteomes" id="UP000662185">
    <property type="component" value="Unassembled WGS sequence"/>
</dbReference>
<proteinExistence type="predicted"/>
<sequence>MSKSTPQLLDVVALTVELPEYNLLRGQVGTIVELLTYGAAFKVEFSDSNGQTYQSFGLRPEQIMVLHFETKARTLVDAQYEITHRQIMEQMKVDNLDEMESDDNILAAALKLTS</sequence>
<gene>
    <name evidence="1" type="ORF">H6G06_25235</name>
</gene>
<dbReference type="EMBL" id="JACJQU010000028">
    <property type="protein sequence ID" value="MBD2296696.1"/>
    <property type="molecule type" value="Genomic_DNA"/>
</dbReference>
<protein>
    <submittedName>
        <fullName evidence="1">DUF4926 domain-containing protein</fullName>
    </submittedName>
</protein>